<reference evidence="3 5" key="1">
    <citation type="submission" date="2020-11" db="EMBL/GenBank/DDBJ databases">
        <title>Insectihabitans protaetiae gen. nov. sp. nov. and Insectihabitans allomyrinae sp. nov., isolated from larvae of Protaetia brevitarsis seulensis and Allomyrina dichotoma, respectively.</title>
        <authorList>
            <person name="Lee S.D."/>
            <person name="Byeon Y.-S."/>
            <person name="Kim S.-M."/>
            <person name="Yang H.L."/>
            <person name="Kim I.S."/>
        </authorList>
    </citation>
    <scope>NUCLEOTIDE SEQUENCE</scope>
    <source>
        <strain evidence="3">CWB-B4</strain>
        <strain evidence="2 5">CWB-B43</strain>
    </source>
</reference>
<evidence type="ECO:0008006" key="6">
    <source>
        <dbReference type="Google" id="ProtNLM"/>
    </source>
</evidence>
<protein>
    <recommendedName>
        <fullName evidence="6">Primosomal replication protein PriB/PriC domain protein</fullName>
    </recommendedName>
</protein>
<feature type="compositionally biased region" description="Basic residues" evidence="1">
    <location>
        <begin position="63"/>
        <end position="72"/>
    </location>
</feature>
<dbReference type="RefSeq" id="WP_228397386.1">
    <property type="nucleotide sequence ID" value="NZ_JADRCP010000001.1"/>
</dbReference>
<dbReference type="EMBL" id="JADRCQ010000001">
    <property type="protein sequence ID" value="MBK5072224.1"/>
    <property type="molecule type" value="Genomic_DNA"/>
</dbReference>
<feature type="region of interest" description="Disordered" evidence="1">
    <location>
        <begin position="50"/>
        <end position="72"/>
    </location>
</feature>
<gene>
    <name evidence="3" type="ORF">I2492_04235</name>
    <name evidence="2" type="ORF">I2493_04235</name>
</gene>
<sequence length="72" mass="8372">MNKVDIESMIQLYVEAEKSVLSGKSITFNGQQMTMENLSEIRSGRKEWERRLSSCNSSTNGRPRYKLARFPR</sequence>
<evidence type="ECO:0000313" key="2">
    <source>
        <dbReference type="EMBL" id="MBK5072224.1"/>
    </source>
</evidence>
<dbReference type="Proteomes" id="UP000807542">
    <property type="component" value="Unassembled WGS sequence"/>
</dbReference>
<organism evidence="3 4">
    <name type="scientific">Limnobaculum xujianqingii</name>
    <dbReference type="NCBI Taxonomy" id="2738837"/>
    <lineage>
        <taxon>Bacteria</taxon>
        <taxon>Pseudomonadati</taxon>
        <taxon>Pseudomonadota</taxon>
        <taxon>Gammaproteobacteria</taxon>
        <taxon>Enterobacterales</taxon>
        <taxon>Budviciaceae</taxon>
        <taxon>Limnobaculum</taxon>
    </lineage>
</organism>
<dbReference type="AlphaFoldDB" id="A0A9D7FRH6"/>
<comment type="caution">
    <text evidence="3">The sequence shown here is derived from an EMBL/GenBank/DDBJ whole genome shotgun (WGS) entry which is preliminary data.</text>
</comment>
<name>A0A9D7FRH6_9GAMM</name>
<evidence type="ECO:0000256" key="1">
    <source>
        <dbReference type="SAM" id="MobiDB-lite"/>
    </source>
</evidence>
<evidence type="ECO:0000313" key="4">
    <source>
        <dbReference type="Proteomes" id="UP000807542"/>
    </source>
</evidence>
<dbReference type="EMBL" id="JADRCP010000001">
    <property type="protein sequence ID" value="MBK5175533.1"/>
    <property type="molecule type" value="Genomic_DNA"/>
</dbReference>
<dbReference type="Proteomes" id="UP001296969">
    <property type="component" value="Unassembled WGS sequence"/>
</dbReference>
<evidence type="ECO:0000313" key="5">
    <source>
        <dbReference type="Proteomes" id="UP001296969"/>
    </source>
</evidence>
<proteinExistence type="predicted"/>
<keyword evidence="5" id="KW-1185">Reference proteome</keyword>
<evidence type="ECO:0000313" key="3">
    <source>
        <dbReference type="EMBL" id="MBK5175533.1"/>
    </source>
</evidence>
<accession>A0A9D7FRH6</accession>